<evidence type="ECO:0000256" key="1">
    <source>
        <dbReference type="SAM" id="MobiDB-lite"/>
    </source>
</evidence>
<name>A0ABQ2UNF1_9ACTN</name>
<feature type="region of interest" description="Disordered" evidence="1">
    <location>
        <begin position="8"/>
        <end position="40"/>
    </location>
</feature>
<evidence type="ECO:0000313" key="2">
    <source>
        <dbReference type="EMBL" id="GGU43970.1"/>
    </source>
</evidence>
<dbReference type="Proteomes" id="UP000654471">
    <property type="component" value="Unassembled WGS sequence"/>
</dbReference>
<gene>
    <name evidence="2" type="ORF">GCM10010211_04280</name>
</gene>
<dbReference type="EMBL" id="BMRP01000001">
    <property type="protein sequence ID" value="GGU43970.1"/>
    <property type="molecule type" value="Genomic_DNA"/>
</dbReference>
<comment type="caution">
    <text evidence="2">The sequence shown here is derived from an EMBL/GenBank/DDBJ whole genome shotgun (WGS) entry which is preliminary data.</text>
</comment>
<proteinExistence type="predicted"/>
<keyword evidence="3" id="KW-1185">Reference proteome</keyword>
<protein>
    <submittedName>
        <fullName evidence="2">Uncharacterized protein</fullName>
    </submittedName>
</protein>
<sequence length="70" mass="7218">MMDVIAAIEGTEPQRCRHSSSARAMGSKARLSGLGTSPTLPGGHMLVSPVSVFGLMEWPPAVAGPAFRGP</sequence>
<accession>A0ABQ2UNF1</accession>
<evidence type="ECO:0000313" key="3">
    <source>
        <dbReference type="Proteomes" id="UP000654471"/>
    </source>
</evidence>
<reference evidence="3" key="1">
    <citation type="journal article" date="2019" name="Int. J. Syst. Evol. Microbiol.">
        <title>The Global Catalogue of Microorganisms (GCM) 10K type strain sequencing project: providing services to taxonomists for standard genome sequencing and annotation.</title>
        <authorList>
            <consortium name="The Broad Institute Genomics Platform"/>
            <consortium name="The Broad Institute Genome Sequencing Center for Infectious Disease"/>
            <person name="Wu L."/>
            <person name="Ma J."/>
        </authorList>
    </citation>
    <scope>NUCLEOTIDE SEQUENCE [LARGE SCALE GENOMIC DNA]</scope>
    <source>
        <strain evidence="3">JCM 3399</strain>
    </source>
</reference>
<organism evidence="2 3">
    <name type="scientific">Streptomyces albospinus</name>
    <dbReference type="NCBI Taxonomy" id="285515"/>
    <lineage>
        <taxon>Bacteria</taxon>
        <taxon>Bacillati</taxon>
        <taxon>Actinomycetota</taxon>
        <taxon>Actinomycetes</taxon>
        <taxon>Kitasatosporales</taxon>
        <taxon>Streptomycetaceae</taxon>
        <taxon>Streptomyces</taxon>
    </lineage>
</organism>